<dbReference type="RefSeq" id="WP_064518638.1">
    <property type="nucleotide sequence ID" value="NZ_LXEP01000041.1"/>
</dbReference>
<name>A0A1B7HNU8_9ENTR</name>
<organism evidence="1 2">
    <name type="scientific">Buttiauxella gaviniae ATCC 51604</name>
    <dbReference type="NCBI Taxonomy" id="1354253"/>
    <lineage>
        <taxon>Bacteria</taxon>
        <taxon>Pseudomonadati</taxon>
        <taxon>Pseudomonadota</taxon>
        <taxon>Gammaproteobacteria</taxon>
        <taxon>Enterobacterales</taxon>
        <taxon>Enterobacteriaceae</taxon>
        <taxon>Buttiauxella</taxon>
    </lineage>
</organism>
<evidence type="ECO:0000313" key="1">
    <source>
        <dbReference type="EMBL" id="OAT17306.1"/>
    </source>
</evidence>
<sequence length="115" mass="13451">MIKLSKIERDILKYIYTASNSTISNFSLFKKMKLDIPVLFTSLKLLEKTGFISYDSEQIILLPEGIKYIATNTISEKHSEKKWNVIPDYFLTDKENTTEFYIPSRKLLSKKTFNV</sequence>
<dbReference type="PATRIC" id="fig|1354253.4.peg.4241"/>
<proteinExistence type="predicted"/>
<dbReference type="EMBL" id="LXEP01000041">
    <property type="protein sequence ID" value="OAT17306.1"/>
    <property type="molecule type" value="Genomic_DNA"/>
</dbReference>
<comment type="caution">
    <text evidence="1">The sequence shown here is derived from an EMBL/GenBank/DDBJ whole genome shotgun (WGS) entry which is preliminary data.</text>
</comment>
<dbReference type="InterPro" id="IPR036390">
    <property type="entry name" value="WH_DNA-bd_sf"/>
</dbReference>
<protein>
    <submittedName>
        <fullName evidence="1">Uncharacterized protein</fullName>
    </submittedName>
</protein>
<evidence type="ECO:0000313" key="2">
    <source>
        <dbReference type="Proteomes" id="UP000078504"/>
    </source>
</evidence>
<dbReference type="Proteomes" id="UP000078504">
    <property type="component" value="Unassembled WGS sequence"/>
</dbReference>
<dbReference type="AlphaFoldDB" id="A0A1B7HNU8"/>
<accession>A0A1B7HNU8</accession>
<gene>
    <name evidence="1" type="ORF">M977_04134</name>
</gene>
<dbReference type="SUPFAM" id="SSF46785">
    <property type="entry name" value="Winged helix' DNA-binding domain"/>
    <property type="match status" value="1"/>
</dbReference>
<reference evidence="1 2" key="1">
    <citation type="submission" date="2016-04" db="EMBL/GenBank/DDBJ databases">
        <title>ATOL: Assembling a taxonomically balanced genome-scale reconstruction of the evolutionary history of the Enterobacteriaceae.</title>
        <authorList>
            <person name="Plunkett G.III."/>
            <person name="Neeno-Eckwall E.C."/>
            <person name="Glasner J.D."/>
            <person name="Perna N.T."/>
        </authorList>
    </citation>
    <scope>NUCLEOTIDE SEQUENCE [LARGE SCALE GENOMIC DNA]</scope>
    <source>
        <strain evidence="1 2">ATCC 51604</strain>
    </source>
</reference>